<dbReference type="PANTHER" id="PTHR12223">
    <property type="entry name" value="VESICULAR MANNOSE-BINDING LECTIN"/>
    <property type="match status" value="1"/>
</dbReference>
<dbReference type="PROSITE" id="PS51328">
    <property type="entry name" value="L_LECTIN_LIKE"/>
    <property type="match status" value="1"/>
</dbReference>
<keyword evidence="9" id="KW-1015">Disulfide bond</keyword>
<evidence type="ECO:0000256" key="1">
    <source>
        <dbReference type="ARBA" id="ARBA00004194"/>
    </source>
</evidence>
<dbReference type="GO" id="GO:0046872">
    <property type="term" value="F:metal ion binding"/>
    <property type="evidence" value="ECO:0007669"/>
    <property type="project" value="UniProtKB-KW"/>
</dbReference>
<name>A0A9J2P292_ASCLU</name>
<evidence type="ECO:0000256" key="10">
    <source>
        <dbReference type="ARBA" id="ARBA00023180"/>
    </source>
</evidence>
<dbReference type="GO" id="GO:0005793">
    <property type="term" value="C:endoplasmic reticulum-Golgi intermediate compartment"/>
    <property type="evidence" value="ECO:0007669"/>
    <property type="project" value="TreeGrafter"/>
</dbReference>
<dbReference type="FunFam" id="2.60.120.200:FF:000017">
    <property type="entry name" value="Vesicular integral-membrane protein VIP36"/>
    <property type="match status" value="1"/>
</dbReference>
<evidence type="ECO:0000256" key="12">
    <source>
        <dbReference type="SAM" id="Phobius"/>
    </source>
</evidence>
<evidence type="ECO:0000313" key="15">
    <source>
        <dbReference type="WBParaSite" id="ALUE_0000394701-mRNA-1"/>
    </source>
</evidence>
<dbReference type="Proteomes" id="UP000036681">
    <property type="component" value="Unplaced"/>
</dbReference>
<dbReference type="GO" id="GO:0006888">
    <property type="term" value="P:endoplasmic reticulum to Golgi vesicle-mediated transport"/>
    <property type="evidence" value="ECO:0007669"/>
    <property type="project" value="TreeGrafter"/>
</dbReference>
<feature type="transmembrane region" description="Helical" evidence="12">
    <location>
        <begin position="341"/>
        <end position="368"/>
    </location>
</feature>
<evidence type="ECO:0000256" key="7">
    <source>
        <dbReference type="ARBA" id="ARBA00023034"/>
    </source>
</evidence>
<evidence type="ECO:0000256" key="2">
    <source>
        <dbReference type="ARBA" id="ARBA00022692"/>
    </source>
</evidence>
<protein>
    <submittedName>
        <fullName evidence="15">L-type lectin-like domain-containing protein</fullName>
    </submittedName>
</protein>
<evidence type="ECO:0000256" key="5">
    <source>
        <dbReference type="ARBA" id="ARBA00022734"/>
    </source>
</evidence>
<keyword evidence="2 12" id="KW-0812">Transmembrane</keyword>
<dbReference type="InterPro" id="IPR005052">
    <property type="entry name" value="Lectin_leg"/>
</dbReference>
<evidence type="ECO:0000256" key="4">
    <source>
        <dbReference type="ARBA" id="ARBA00022729"/>
    </source>
</evidence>
<evidence type="ECO:0000256" key="8">
    <source>
        <dbReference type="ARBA" id="ARBA00023136"/>
    </source>
</evidence>
<dbReference type="InterPro" id="IPR013320">
    <property type="entry name" value="ConA-like_dom_sf"/>
</dbReference>
<dbReference type="GO" id="GO:0005537">
    <property type="term" value="F:D-mannose binding"/>
    <property type="evidence" value="ECO:0007669"/>
    <property type="project" value="TreeGrafter"/>
</dbReference>
<evidence type="ECO:0000313" key="14">
    <source>
        <dbReference type="Proteomes" id="UP000036681"/>
    </source>
</evidence>
<keyword evidence="4" id="KW-0732">Signal</keyword>
<dbReference type="PANTHER" id="PTHR12223:SF45">
    <property type="entry name" value="RE50040P"/>
    <property type="match status" value="1"/>
</dbReference>
<dbReference type="InterPro" id="IPR051136">
    <property type="entry name" value="Intracellular_Lectin-GPT"/>
</dbReference>
<keyword evidence="8 12" id="KW-0472">Membrane</keyword>
<feature type="domain" description="L-type lectin-like" evidence="13">
    <location>
        <begin position="76"/>
        <end position="303"/>
    </location>
</feature>
<proteinExistence type="predicted"/>
<keyword evidence="5" id="KW-0430">Lectin</keyword>
<evidence type="ECO:0000256" key="6">
    <source>
        <dbReference type="ARBA" id="ARBA00022989"/>
    </source>
</evidence>
<evidence type="ECO:0000256" key="11">
    <source>
        <dbReference type="ARBA" id="ARBA00046288"/>
    </source>
</evidence>
<sequence>MFSLFVVIGLRGSLFESELCCIVVASTVRILEMWSLLIPLCAVCVCAQEYTPGDAPSAADTLSKAVQGTSVNEWRGYYRREHSLVKPYQGTGMDIPYWDITGSTMVSGQYIRLTPDLQSRQGGLWNTMPVWSRDWELLVNFKVHGTTGDLFGDGFAIWYVQERSQAGNVFGSKDFFRGLAIFLDTYSNHNGPHSHGHPYISAMVNNGSLHYDHDKDGTHTQLGGEHVGCEAKFRNKEHETQILVRYVGDTLSIFTDISGAGVWKECMSVNGVRLPTGYYFGMSAATGDLADNHDIVSVKMFEQEFARVEKEGELNRQDIEPAADFAASPRDHVEDPRPSKLGWLGTTVLLIIGIVVVVAVLGFGLVFLQKRQERSRKRFY</sequence>
<keyword evidence="14" id="KW-1185">Reference proteome</keyword>
<dbReference type="GO" id="GO:0005789">
    <property type="term" value="C:endoplasmic reticulum membrane"/>
    <property type="evidence" value="ECO:0007669"/>
    <property type="project" value="TreeGrafter"/>
</dbReference>
<dbReference type="GO" id="GO:0000139">
    <property type="term" value="C:Golgi membrane"/>
    <property type="evidence" value="ECO:0007669"/>
    <property type="project" value="UniProtKB-SubCell"/>
</dbReference>
<dbReference type="SUPFAM" id="SSF49899">
    <property type="entry name" value="Concanavalin A-like lectins/glucanases"/>
    <property type="match status" value="1"/>
</dbReference>
<keyword evidence="10" id="KW-0325">Glycoprotein</keyword>
<evidence type="ECO:0000256" key="9">
    <source>
        <dbReference type="ARBA" id="ARBA00023157"/>
    </source>
</evidence>
<dbReference type="Pfam" id="PF03388">
    <property type="entry name" value="Lectin_leg-like"/>
    <property type="match status" value="1"/>
</dbReference>
<dbReference type="WBParaSite" id="ALUE_0000394701-mRNA-1">
    <property type="protein sequence ID" value="ALUE_0000394701-mRNA-1"/>
    <property type="gene ID" value="ALUE_0000394701"/>
</dbReference>
<comment type="subcellular location">
    <subcellularLocation>
        <location evidence="11">Endomembrane system</location>
        <topology evidence="11">Single-pass type I membrane protein</topology>
    </subcellularLocation>
    <subcellularLocation>
        <location evidence="1">Golgi apparatus membrane</location>
        <topology evidence="1">Single-pass membrane protein</topology>
    </subcellularLocation>
</comment>
<dbReference type="AlphaFoldDB" id="A0A9J2P292"/>
<evidence type="ECO:0000259" key="13">
    <source>
        <dbReference type="PROSITE" id="PS51328"/>
    </source>
</evidence>
<evidence type="ECO:0000256" key="3">
    <source>
        <dbReference type="ARBA" id="ARBA00022723"/>
    </source>
</evidence>
<organism evidence="14 15">
    <name type="scientific">Ascaris lumbricoides</name>
    <name type="common">Giant roundworm</name>
    <dbReference type="NCBI Taxonomy" id="6252"/>
    <lineage>
        <taxon>Eukaryota</taxon>
        <taxon>Metazoa</taxon>
        <taxon>Ecdysozoa</taxon>
        <taxon>Nematoda</taxon>
        <taxon>Chromadorea</taxon>
        <taxon>Rhabditida</taxon>
        <taxon>Spirurina</taxon>
        <taxon>Ascaridomorpha</taxon>
        <taxon>Ascaridoidea</taxon>
        <taxon>Ascarididae</taxon>
        <taxon>Ascaris</taxon>
    </lineage>
</organism>
<keyword evidence="3" id="KW-0479">Metal-binding</keyword>
<keyword evidence="6 12" id="KW-1133">Transmembrane helix</keyword>
<dbReference type="Gene3D" id="2.60.120.200">
    <property type="match status" value="1"/>
</dbReference>
<keyword evidence="7" id="KW-0333">Golgi apparatus</keyword>
<dbReference type="GO" id="GO:0030134">
    <property type="term" value="C:COPII-coated ER to Golgi transport vesicle"/>
    <property type="evidence" value="ECO:0007669"/>
    <property type="project" value="TreeGrafter"/>
</dbReference>
<reference evidence="15" key="1">
    <citation type="submission" date="2023-03" db="UniProtKB">
        <authorList>
            <consortium name="WormBaseParasite"/>
        </authorList>
    </citation>
    <scope>IDENTIFICATION</scope>
</reference>
<accession>A0A9J2P292</accession>